<evidence type="ECO:0000259" key="2">
    <source>
        <dbReference type="PROSITE" id="PS50405"/>
    </source>
</evidence>
<protein>
    <submittedName>
        <fullName evidence="3">Uncharacterized protein</fullName>
    </submittedName>
</protein>
<dbReference type="InterPro" id="IPR036249">
    <property type="entry name" value="Thioredoxin-like_sf"/>
</dbReference>
<dbReference type="PROSITE" id="PS50405">
    <property type="entry name" value="GST_CTER"/>
    <property type="match status" value="1"/>
</dbReference>
<dbReference type="InterPro" id="IPR010987">
    <property type="entry name" value="Glutathione-S-Trfase_C-like"/>
</dbReference>
<dbReference type="GO" id="GO:0006749">
    <property type="term" value="P:glutathione metabolic process"/>
    <property type="evidence" value="ECO:0007669"/>
    <property type="project" value="TreeGrafter"/>
</dbReference>
<feature type="domain" description="GST N-terminal" evidence="1">
    <location>
        <begin position="1"/>
        <end position="78"/>
    </location>
</feature>
<evidence type="ECO:0000313" key="4">
    <source>
        <dbReference type="Proteomes" id="UP000663852"/>
    </source>
</evidence>
<feature type="domain" description="GST C-terminal" evidence="2">
    <location>
        <begin position="80"/>
        <end position="204"/>
    </location>
</feature>
<dbReference type="InterPro" id="IPR040079">
    <property type="entry name" value="Glutathione_S-Trfase"/>
</dbReference>
<dbReference type="SFLD" id="SFLDS00019">
    <property type="entry name" value="Glutathione_Transferase_(cytos"/>
    <property type="match status" value="1"/>
</dbReference>
<organism evidence="3 4">
    <name type="scientific">Adineta ricciae</name>
    <name type="common">Rotifer</name>
    <dbReference type="NCBI Taxonomy" id="249248"/>
    <lineage>
        <taxon>Eukaryota</taxon>
        <taxon>Metazoa</taxon>
        <taxon>Spiralia</taxon>
        <taxon>Gnathifera</taxon>
        <taxon>Rotifera</taxon>
        <taxon>Eurotatoria</taxon>
        <taxon>Bdelloidea</taxon>
        <taxon>Adinetida</taxon>
        <taxon>Adinetidae</taxon>
        <taxon>Adineta</taxon>
    </lineage>
</organism>
<dbReference type="SUPFAM" id="SSF47616">
    <property type="entry name" value="GST C-terminal domain-like"/>
    <property type="match status" value="1"/>
</dbReference>
<dbReference type="Pfam" id="PF14497">
    <property type="entry name" value="GST_C_3"/>
    <property type="match status" value="1"/>
</dbReference>
<dbReference type="OrthoDB" id="414243at2759"/>
<dbReference type="InterPro" id="IPR004046">
    <property type="entry name" value="GST_C"/>
</dbReference>
<dbReference type="AlphaFoldDB" id="A0A815QUI0"/>
<gene>
    <name evidence="3" type="ORF">EDS130_LOCUS40625</name>
</gene>
<dbReference type="InterPro" id="IPR050213">
    <property type="entry name" value="GST_superfamily"/>
</dbReference>
<dbReference type="Proteomes" id="UP000663852">
    <property type="component" value="Unassembled WGS sequence"/>
</dbReference>
<dbReference type="InterPro" id="IPR004045">
    <property type="entry name" value="Glutathione_S-Trfase_N"/>
</dbReference>
<proteinExistence type="predicted"/>
<reference evidence="3" key="1">
    <citation type="submission" date="2021-02" db="EMBL/GenBank/DDBJ databases">
        <authorList>
            <person name="Nowell W R."/>
        </authorList>
    </citation>
    <scope>NUCLEOTIDE SEQUENCE</scope>
</reference>
<sequence>MSAARLTILDCLLTIETIDAPMLIQNRIIFYAKLYYFDGRGRAEMPLGQMPVLDVDGAKLPQSMAIARFLSKKFQLAGKDNLEQAKVDAIVDTSIDLATKYIPIHMQQDGSKKKEELNKFFADELPKHLKNLETLGKLYSNGGQFFVGNYLTFADLEVYDMLGYIIKVDDNILQPYPWLERNRQLVEKNPKIAEYLNNRKETPF</sequence>
<dbReference type="SUPFAM" id="SSF52833">
    <property type="entry name" value="Thioredoxin-like"/>
    <property type="match status" value="1"/>
</dbReference>
<dbReference type="PANTHER" id="PTHR11571">
    <property type="entry name" value="GLUTATHIONE S-TRANSFERASE"/>
    <property type="match status" value="1"/>
</dbReference>
<dbReference type="FunFam" id="1.20.1050.10:FF:000030">
    <property type="entry name" value="Glutathione S-transferase S1"/>
    <property type="match status" value="1"/>
</dbReference>
<comment type="caution">
    <text evidence="3">The sequence shown here is derived from an EMBL/GenBank/DDBJ whole genome shotgun (WGS) entry which is preliminary data.</text>
</comment>
<dbReference type="Gene3D" id="1.20.1050.10">
    <property type="match status" value="1"/>
</dbReference>
<accession>A0A815QUI0</accession>
<evidence type="ECO:0000259" key="1">
    <source>
        <dbReference type="PROSITE" id="PS50404"/>
    </source>
</evidence>
<name>A0A815QUI0_ADIRI</name>
<dbReference type="Gene3D" id="3.40.30.10">
    <property type="entry name" value="Glutaredoxin"/>
    <property type="match status" value="1"/>
</dbReference>
<dbReference type="GO" id="GO:0004364">
    <property type="term" value="F:glutathione transferase activity"/>
    <property type="evidence" value="ECO:0007669"/>
    <property type="project" value="TreeGrafter"/>
</dbReference>
<dbReference type="PANTHER" id="PTHR11571:SF150">
    <property type="entry name" value="GLUTATHIONE S-TRANSFERASE"/>
    <property type="match status" value="1"/>
</dbReference>
<evidence type="ECO:0000313" key="3">
    <source>
        <dbReference type="EMBL" id="CAF1468402.1"/>
    </source>
</evidence>
<dbReference type="EMBL" id="CAJNOJ010000497">
    <property type="protein sequence ID" value="CAF1468402.1"/>
    <property type="molecule type" value="Genomic_DNA"/>
</dbReference>
<dbReference type="PROSITE" id="PS50404">
    <property type="entry name" value="GST_NTER"/>
    <property type="match status" value="1"/>
</dbReference>
<dbReference type="CDD" id="cd03192">
    <property type="entry name" value="GST_C_Sigma_like"/>
    <property type="match status" value="1"/>
</dbReference>
<dbReference type="InterPro" id="IPR036282">
    <property type="entry name" value="Glutathione-S-Trfase_C_sf"/>
</dbReference>